<proteinExistence type="predicted"/>
<evidence type="ECO:0000313" key="1">
    <source>
        <dbReference type="EMBL" id="KAE8545373.1"/>
    </source>
</evidence>
<accession>A0A833JQE0</accession>
<comment type="caution">
    <text evidence="1">The sequence shown here is derived from an EMBL/GenBank/DDBJ whole genome shotgun (WGS) entry which is preliminary data.</text>
</comment>
<name>A0A833JQE0_MARNT</name>
<dbReference type="InterPro" id="IPR014054">
    <property type="entry name" value="Phage_regulatory_Rha"/>
</dbReference>
<protein>
    <recommendedName>
        <fullName evidence="3">Phage regulatory protein/antirepressor Ant</fullName>
    </recommendedName>
</protein>
<dbReference type="RefSeq" id="WP_227548909.1">
    <property type="nucleotide sequence ID" value="NZ_WBMP01000009.1"/>
</dbReference>
<dbReference type="AlphaFoldDB" id="A0A833JQE0"/>
<dbReference type="EMBL" id="WBMP01000009">
    <property type="protein sequence ID" value="KAE8545373.1"/>
    <property type="molecule type" value="Genomic_DNA"/>
</dbReference>
<gene>
    <name evidence="1" type="ORF">F6453_2345</name>
</gene>
<evidence type="ECO:0000313" key="2">
    <source>
        <dbReference type="Proteomes" id="UP000469950"/>
    </source>
</evidence>
<sequence>MQQLTPTINGQPLTMSSREIAQVVESRHDKVKQSIERLSQRGLVSFTPVGEKSETGRPGVVYHVSKRDSYVIVAQLSPEFTARLVDRWQELEAKAALPSWAQNLSQAARIALEDLSTQLEHFKDETHRLNAVCNDLAANLKAGLTPVEFCRMLNGVNLNRVQPLLVERKRLLKTQHGYRSAAAYRDKLFTERRYLNRDDRPCEKVVLTQRGAKWLYSQYEQGQLEMRKDWDGKYTHMLFDNEEKAA</sequence>
<reference evidence="1 2" key="1">
    <citation type="submission" date="2019-10" db="EMBL/GenBank/DDBJ databases">
        <title>Draft genome sequence of Marinobacter hydrocarbonoclasticus NCT7M from the microbiome of the marine copepod.</title>
        <authorList>
            <person name="Nuttall R."/>
            <person name="Sharma G."/>
            <person name="Moisander P."/>
        </authorList>
    </citation>
    <scope>NUCLEOTIDE SEQUENCE [LARGE SCALE GENOMIC DNA]</scope>
    <source>
        <strain evidence="1 2">NCT7M</strain>
    </source>
</reference>
<dbReference type="Pfam" id="PF09669">
    <property type="entry name" value="Phage_pRha"/>
    <property type="match status" value="1"/>
</dbReference>
<evidence type="ECO:0008006" key="3">
    <source>
        <dbReference type="Google" id="ProtNLM"/>
    </source>
</evidence>
<organism evidence="1 2">
    <name type="scientific">Marinobacter nauticus</name>
    <name type="common">Marinobacter hydrocarbonoclasticus</name>
    <name type="synonym">Marinobacter aquaeolei</name>
    <dbReference type="NCBI Taxonomy" id="2743"/>
    <lineage>
        <taxon>Bacteria</taxon>
        <taxon>Pseudomonadati</taxon>
        <taxon>Pseudomonadota</taxon>
        <taxon>Gammaproteobacteria</taxon>
        <taxon>Pseudomonadales</taxon>
        <taxon>Marinobacteraceae</taxon>
        <taxon>Marinobacter</taxon>
    </lineage>
</organism>
<dbReference type="Proteomes" id="UP000469950">
    <property type="component" value="Unassembled WGS sequence"/>
</dbReference>